<keyword evidence="2" id="KW-1185">Reference proteome</keyword>
<dbReference type="Proteomes" id="UP001642360">
    <property type="component" value="Unassembled WGS sequence"/>
</dbReference>
<dbReference type="EMBL" id="CAUOFW020002959">
    <property type="protein sequence ID" value="CAK9157180.1"/>
    <property type="molecule type" value="Genomic_DNA"/>
</dbReference>
<protein>
    <recommendedName>
        <fullName evidence="3">Protein kinase domain-containing protein</fullName>
    </recommendedName>
</protein>
<proteinExistence type="predicted"/>
<gene>
    <name evidence="1" type="ORF">ILEXP_LOCUS25733</name>
</gene>
<reference evidence="1 2" key="1">
    <citation type="submission" date="2024-02" db="EMBL/GenBank/DDBJ databases">
        <authorList>
            <person name="Vignale AGUSTIN F."/>
            <person name="Sosa J E."/>
            <person name="Modenutti C."/>
        </authorList>
    </citation>
    <scope>NUCLEOTIDE SEQUENCE [LARGE SCALE GENOMIC DNA]</scope>
</reference>
<sequence>MEWVRGGHGSFEIVDLAIPRSQSPQIPPLMIVKSCDASHSVLGSLVDELKHSSEHRLLESNIRRYMKSLLRGLHYIHMNGMEVVTADDRIPMCLCPRRKRELIGNSTGNGSLF</sequence>
<comment type="caution">
    <text evidence="1">The sequence shown here is derived from an EMBL/GenBank/DDBJ whole genome shotgun (WGS) entry which is preliminary data.</text>
</comment>
<evidence type="ECO:0008006" key="3">
    <source>
        <dbReference type="Google" id="ProtNLM"/>
    </source>
</evidence>
<name>A0ABC8SJW3_9AQUA</name>
<accession>A0ABC8SJW3</accession>
<dbReference type="AlphaFoldDB" id="A0ABC8SJW3"/>
<evidence type="ECO:0000313" key="1">
    <source>
        <dbReference type="EMBL" id="CAK9157180.1"/>
    </source>
</evidence>
<evidence type="ECO:0000313" key="2">
    <source>
        <dbReference type="Proteomes" id="UP001642360"/>
    </source>
</evidence>
<organism evidence="1 2">
    <name type="scientific">Ilex paraguariensis</name>
    <name type="common">yerba mate</name>
    <dbReference type="NCBI Taxonomy" id="185542"/>
    <lineage>
        <taxon>Eukaryota</taxon>
        <taxon>Viridiplantae</taxon>
        <taxon>Streptophyta</taxon>
        <taxon>Embryophyta</taxon>
        <taxon>Tracheophyta</taxon>
        <taxon>Spermatophyta</taxon>
        <taxon>Magnoliopsida</taxon>
        <taxon>eudicotyledons</taxon>
        <taxon>Gunneridae</taxon>
        <taxon>Pentapetalae</taxon>
        <taxon>asterids</taxon>
        <taxon>campanulids</taxon>
        <taxon>Aquifoliales</taxon>
        <taxon>Aquifoliaceae</taxon>
        <taxon>Ilex</taxon>
    </lineage>
</organism>